<protein>
    <submittedName>
        <fullName evidence="2">DUF1275 domain-containing protein</fullName>
    </submittedName>
</protein>
<organism evidence="2 3">
    <name type="scientific">Bariatricus massiliensis</name>
    <dbReference type="NCBI Taxonomy" id="1745713"/>
    <lineage>
        <taxon>Bacteria</taxon>
        <taxon>Bacillati</taxon>
        <taxon>Bacillota</taxon>
        <taxon>Clostridia</taxon>
        <taxon>Lachnospirales</taxon>
        <taxon>Lachnospiraceae</taxon>
        <taxon>Bariatricus</taxon>
    </lineage>
</organism>
<name>A0ABS8DFY2_9FIRM</name>
<reference evidence="2 3" key="1">
    <citation type="submission" date="2021-10" db="EMBL/GenBank/DDBJ databases">
        <title>Collection of gut derived symbiotic bacterial strains cultured from healthy donors.</title>
        <authorList>
            <person name="Lin H."/>
            <person name="Littmann E."/>
            <person name="Kohout C."/>
            <person name="Pamer E.G."/>
        </authorList>
    </citation>
    <scope>NUCLEOTIDE SEQUENCE [LARGE SCALE GENOMIC DNA]</scope>
    <source>
        <strain evidence="2 3">DFI.1.165</strain>
    </source>
</reference>
<feature type="transmembrane region" description="Helical" evidence="1">
    <location>
        <begin position="166"/>
        <end position="186"/>
    </location>
</feature>
<keyword evidence="1" id="KW-0812">Transmembrane</keyword>
<keyword evidence="1" id="KW-1133">Transmembrane helix</keyword>
<proteinExistence type="predicted"/>
<dbReference type="InterPro" id="IPR010699">
    <property type="entry name" value="DUF1275"/>
</dbReference>
<comment type="caution">
    <text evidence="2">The sequence shown here is derived from an EMBL/GenBank/DDBJ whole genome shotgun (WGS) entry which is preliminary data.</text>
</comment>
<evidence type="ECO:0000256" key="1">
    <source>
        <dbReference type="SAM" id="Phobius"/>
    </source>
</evidence>
<evidence type="ECO:0000313" key="3">
    <source>
        <dbReference type="Proteomes" id="UP001299546"/>
    </source>
</evidence>
<dbReference type="Pfam" id="PF06912">
    <property type="entry name" value="DUF1275"/>
    <property type="match status" value="1"/>
</dbReference>
<feature type="transmembrane region" description="Helical" evidence="1">
    <location>
        <begin position="192"/>
        <end position="210"/>
    </location>
</feature>
<keyword evidence="1" id="KW-0472">Membrane</keyword>
<feature type="transmembrane region" description="Helical" evidence="1">
    <location>
        <begin position="54"/>
        <end position="73"/>
    </location>
</feature>
<dbReference type="Proteomes" id="UP001299546">
    <property type="component" value="Unassembled WGS sequence"/>
</dbReference>
<gene>
    <name evidence="2" type="ORF">LIZ65_08470</name>
</gene>
<dbReference type="EMBL" id="JAJCIS010000003">
    <property type="protein sequence ID" value="MCB7387322.1"/>
    <property type="molecule type" value="Genomic_DNA"/>
</dbReference>
<sequence length="213" mass="23956">MSESAPLIALLCISGGFMDAYTYNCRDKVFSNAQTGNMVLMGQNFATLNFSAGFRYLIPVLAFAAGIFCSELLRKKYQNYERLHWRQIVVLLEALLLFFVGFLPQSYNMPAVVLASFVCAMQVQAFRKLNGYTYATTMCIGNLRIATDLLSNYAVHRDKKLLKKSLIYYGFILIFIIGAALGGVITLRFHEKAIWCSSVILLITFVIMFAEGE</sequence>
<keyword evidence="3" id="KW-1185">Reference proteome</keyword>
<accession>A0ABS8DFY2</accession>
<dbReference type="PANTHER" id="PTHR37314">
    <property type="entry name" value="SLR0142 PROTEIN"/>
    <property type="match status" value="1"/>
</dbReference>
<dbReference type="PANTHER" id="PTHR37314:SF4">
    <property type="entry name" value="UPF0700 TRANSMEMBRANE PROTEIN YOAK"/>
    <property type="match status" value="1"/>
</dbReference>
<feature type="transmembrane region" description="Helical" evidence="1">
    <location>
        <begin position="85"/>
        <end position="103"/>
    </location>
</feature>
<evidence type="ECO:0000313" key="2">
    <source>
        <dbReference type="EMBL" id="MCB7387322.1"/>
    </source>
</evidence>